<reference evidence="3" key="1">
    <citation type="journal article" date="2013" name="Nat. Genet.">
        <title>The duck genome and transcriptome provide insight into an avian influenza virus reservoir species.</title>
        <authorList>
            <person name="Huang Y."/>
            <person name="Li Y."/>
            <person name="Burt D.W."/>
            <person name="Chen H."/>
            <person name="Zhang Y."/>
            <person name="Qian W."/>
            <person name="Kim H."/>
            <person name="Gan S."/>
            <person name="Zhao Y."/>
            <person name="Li J."/>
            <person name="Yi K."/>
            <person name="Feng H."/>
            <person name="Zhu P."/>
            <person name="Li B."/>
            <person name="Liu Q."/>
            <person name="Fairley S."/>
            <person name="Magor K.E."/>
            <person name="Du Z."/>
            <person name="Hu X."/>
            <person name="Goodman L."/>
            <person name="Tafer H."/>
            <person name="Vignal A."/>
            <person name="Lee T."/>
            <person name="Kim K.W."/>
            <person name="Sheng Z."/>
            <person name="An Y."/>
            <person name="Searle S."/>
            <person name="Herrero J."/>
            <person name="Groenen M.A."/>
            <person name="Crooijmans R.P."/>
            <person name="Faraut T."/>
            <person name="Cai Q."/>
            <person name="Webster R.G."/>
            <person name="Aldridge J.R."/>
            <person name="Warren W.C."/>
            <person name="Bartschat S."/>
            <person name="Kehr S."/>
            <person name="Marz M."/>
            <person name="Stadler P.F."/>
            <person name="Smith J."/>
            <person name="Kraus R.H."/>
            <person name="Zhao Y."/>
            <person name="Ren L."/>
            <person name="Fei J."/>
            <person name="Morisson M."/>
            <person name="Kaiser P."/>
            <person name="Griffin D.K."/>
            <person name="Rao M."/>
            <person name="Pitel F."/>
            <person name="Wang J."/>
            <person name="Li N."/>
        </authorList>
    </citation>
    <scope>NUCLEOTIDE SEQUENCE [LARGE SCALE GENOMIC DNA]</scope>
</reference>
<sequence>MGLERTSWVIRSSPLLLQATVSYNPFNKLIKLNHLLLQKLMLSRINEEVSLHLTDALNVRVGAGLTCGYCTVLLLTVPVPCTARQDQHRASQPALLPSLQHRPGAFTCFPERCFALQRQEHTSESSMSLPGIKLLKSTRGKKNTFATEREHPAARGSRSLCRQKLSDTSNI</sequence>
<gene>
    <name evidence="2" type="ORF">Anapl_13080</name>
</gene>
<accession>R0L0P8</accession>
<feature type="region of interest" description="Disordered" evidence="1">
    <location>
        <begin position="140"/>
        <end position="171"/>
    </location>
</feature>
<evidence type="ECO:0000256" key="1">
    <source>
        <dbReference type="SAM" id="MobiDB-lite"/>
    </source>
</evidence>
<dbReference type="AlphaFoldDB" id="R0L0P8"/>
<proteinExistence type="predicted"/>
<name>R0L0P8_ANAPL</name>
<organism evidence="2 3">
    <name type="scientific">Anas platyrhynchos</name>
    <name type="common">Mallard</name>
    <name type="synonym">Anas boschas</name>
    <dbReference type="NCBI Taxonomy" id="8839"/>
    <lineage>
        <taxon>Eukaryota</taxon>
        <taxon>Metazoa</taxon>
        <taxon>Chordata</taxon>
        <taxon>Craniata</taxon>
        <taxon>Vertebrata</taxon>
        <taxon>Euteleostomi</taxon>
        <taxon>Archelosauria</taxon>
        <taxon>Archosauria</taxon>
        <taxon>Dinosauria</taxon>
        <taxon>Saurischia</taxon>
        <taxon>Theropoda</taxon>
        <taxon>Coelurosauria</taxon>
        <taxon>Aves</taxon>
        <taxon>Neognathae</taxon>
        <taxon>Galloanserae</taxon>
        <taxon>Anseriformes</taxon>
        <taxon>Anatidae</taxon>
        <taxon>Anatinae</taxon>
        <taxon>Anas</taxon>
    </lineage>
</organism>
<evidence type="ECO:0000313" key="2">
    <source>
        <dbReference type="EMBL" id="EOA93817.1"/>
    </source>
</evidence>
<dbReference type="EMBL" id="KB745378">
    <property type="protein sequence ID" value="EOA93817.1"/>
    <property type="molecule type" value="Genomic_DNA"/>
</dbReference>
<dbReference type="Proteomes" id="UP000296049">
    <property type="component" value="Unassembled WGS sequence"/>
</dbReference>
<keyword evidence="3" id="KW-1185">Reference proteome</keyword>
<evidence type="ECO:0000313" key="3">
    <source>
        <dbReference type="Proteomes" id="UP000296049"/>
    </source>
</evidence>
<protein>
    <submittedName>
        <fullName evidence="2">Uncharacterized protein</fullName>
    </submittedName>
</protein>